<dbReference type="Pfam" id="PF00535">
    <property type="entry name" value="Glycos_transf_2"/>
    <property type="match status" value="1"/>
</dbReference>
<protein>
    <recommendedName>
        <fullName evidence="1">Glycosyltransferase 2-like domain-containing protein</fullName>
    </recommendedName>
</protein>
<dbReference type="AlphaFoldDB" id="A0A1G1W1I9"/>
<dbReference type="InterPro" id="IPR029044">
    <property type="entry name" value="Nucleotide-diphossugar_trans"/>
</dbReference>
<dbReference type="Gene3D" id="3.90.550.10">
    <property type="entry name" value="Spore Coat Polysaccharide Biosynthesis Protein SpsA, Chain A"/>
    <property type="match status" value="1"/>
</dbReference>
<evidence type="ECO:0000313" key="2">
    <source>
        <dbReference type="EMBL" id="OGY21539.1"/>
    </source>
</evidence>
<sequence>MKTGILKKTSENPLVRGEKLCYAGAAMDTMLSLITPVFNEPKIHENLPIIDHELSKTGLPYEIIAVNDGSDAVTTTLLNGVNLASLRTFTYAANIGKGFALRYAFEQSRGSLICLMDADLQLHPQQIALFTNLMTLVDADVVIGSKRHPLSQVDYGPRRRLYSWGYQQLVRLFFNLNITDTQVGLKLFKRHVLEAVIPRLVVKQWAFDLELLVVARHLGYRRILEAPIRMTWREGKSSINWKVIPGMLQDTLAIYYRTYLKRQYDQAPRVQSSQDIPVIVSGEVLKERDDTSRSPIEVQGIIYAADKP</sequence>
<reference evidence="2 3" key="1">
    <citation type="journal article" date="2016" name="Nat. Commun.">
        <title>Thousands of microbial genomes shed light on interconnected biogeochemical processes in an aquifer system.</title>
        <authorList>
            <person name="Anantharaman K."/>
            <person name="Brown C.T."/>
            <person name="Hug L.A."/>
            <person name="Sharon I."/>
            <person name="Castelle C.J."/>
            <person name="Probst A.J."/>
            <person name="Thomas B.C."/>
            <person name="Singh A."/>
            <person name="Wilkins M.J."/>
            <person name="Karaoz U."/>
            <person name="Brodie E.L."/>
            <person name="Williams K.H."/>
            <person name="Hubbard S.S."/>
            <person name="Banfield J.F."/>
        </authorList>
    </citation>
    <scope>NUCLEOTIDE SEQUENCE [LARGE SCALE GENOMIC DNA]</scope>
</reference>
<proteinExistence type="predicted"/>
<feature type="domain" description="Glycosyltransferase 2-like" evidence="1">
    <location>
        <begin position="32"/>
        <end position="195"/>
    </location>
</feature>
<name>A0A1G1W1I9_9BACT</name>
<comment type="caution">
    <text evidence="2">The sequence shown here is derived from an EMBL/GenBank/DDBJ whole genome shotgun (WGS) entry which is preliminary data.</text>
</comment>
<gene>
    <name evidence="2" type="ORF">A3A65_05455</name>
</gene>
<evidence type="ECO:0000259" key="1">
    <source>
        <dbReference type="Pfam" id="PF00535"/>
    </source>
</evidence>
<evidence type="ECO:0000313" key="3">
    <source>
        <dbReference type="Proteomes" id="UP000176723"/>
    </source>
</evidence>
<dbReference type="STRING" id="1797593.A3A65_05455"/>
<accession>A0A1G1W1I9</accession>
<dbReference type="Proteomes" id="UP000176723">
    <property type="component" value="Unassembled WGS sequence"/>
</dbReference>
<dbReference type="EMBL" id="MHCL01000010">
    <property type="protein sequence ID" value="OGY21539.1"/>
    <property type="molecule type" value="Genomic_DNA"/>
</dbReference>
<dbReference type="InterPro" id="IPR050256">
    <property type="entry name" value="Glycosyltransferase_2"/>
</dbReference>
<dbReference type="PANTHER" id="PTHR48090">
    <property type="entry name" value="UNDECAPRENYL-PHOSPHATE 4-DEOXY-4-FORMAMIDO-L-ARABINOSE TRANSFERASE-RELATED"/>
    <property type="match status" value="1"/>
</dbReference>
<organism evidence="2 3">
    <name type="scientific">Candidatus Chisholmbacteria bacterium RIFCSPLOWO2_01_FULL_49_14</name>
    <dbReference type="NCBI Taxonomy" id="1797593"/>
    <lineage>
        <taxon>Bacteria</taxon>
        <taxon>Candidatus Chisholmiibacteriota</taxon>
    </lineage>
</organism>
<dbReference type="InterPro" id="IPR001173">
    <property type="entry name" value="Glyco_trans_2-like"/>
</dbReference>
<dbReference type="SUPFAM" id="SSF53448">
    <property type="entry name" value="Nucleotide-diphospho-sugar transferases"/>
    <property type="match status" value="1"/>
</dbReference>